<organism evidence="2 3">
    <name type="scientific">Salinimonas marina</name>
    <dbReference type="NCBI Taxonomy" id="2785918"/>
    <lineage>
        <taxon>Bacteria</taxon>
        <taxon>Pseudomonadati</taxon>
        <taxon>Pseudomonadota</taxon>
        <taxon>Gammaproteobacteria</taxon>
        <taxon>Alteromonadales</taxon>
        <taxon>Alteromonadaceae</taxon>
        <taxon>Alteromonas/Salinimonas group</taxon>
        <taxon>Salinimonas</taxon>
    </lineage>
</organism>
<keyword evidence="1" id="KW-0812">Transmembrane</keyword>
<keyword evidence="3" id="KW-1185">Reference proteome</keyword>
<evidence type="ECO:0000313" key="2">
    <source>
        <dbReference type="EMBL" id="QPG06181.1"/>
    </source>
</evidence>
<evidence type="ECO:0000256" key="1">
    <source>
        <dbReference type="SAM" id="Phobius"/>
    </source>
</evidence>
<gene>
    <name evidence="2" type="ORF">IT774_02910</name>
</gene>
<protein>
    <submittedName>
        <fullName evidence="2">Uncharacterized protein</fullName>
    </submittedName>
</protein>
<accession>A0A7S9HE17</accession>
<reference evidence="2 3" key="1">
    <citation type="submission" date="2020-11" db="EMBL/GenBank/DDBJ databases">
        <title>Complete genome sequence for Salinimonas sp. strain G2-b.</title>
        <authorList>
            <person name="Park S.-J."/>
        </authorList>
    </citation>
    <scope>NUCLEOTIDE SEQUENCE [LARGE SCALE GENOMIC DNA]</scope>
    <source>
        <strain evidence="2 3">G2-b</strain>
    </source>
</reference>
<sequence>MRELTVKETNDINGGIVALYWVGAGAVWAYRSYKTVRFVSQAMAGGALYDGAKSIAR</sequence>
<evidence type="ECO:0000313" key="3">
    <source>
        <dbReference type="Proteomes" id="UP000595095"/>
    </source>
</evidence>
<name>A0A7S9HE17_9ALTE</name>
<dbReference type="RefSeq" id="WP_195811258.1">
    <property type="nucleotide sequence ID" value="NZ_CP064795.1"/>
</dbReference>
<dbReference type="Proteomes" id="UP000595095">
    <property type="component" value="Chromosome"/>
</dbReference>
<feature type="transmembrane region" description="Helical" evidence="1">
    <location>
        <begin position="12"/>
        <end position="30"/>
    </location>
</feature>
<dbReference type="EMBL" id="CP064795">
    <property type="protein sequence ID" value="QPG06181.1"/>
    <property type="molecule type" value="Genomic_DNA"/>
</dbReference>
<proteinExistence type="predicted"/>
<dbReference type="KEGG" id="smaa:IT774_02910"/>
<dbReference type="AlphaFoldDB" id="A0A7S9HE17"/>
<keyword evidence="1" id="KW-0472">Membrane</keyword>
<keyword evidence="1" id="KW-1133">Transmembrane helix</keyword>